<feature type="domain" description="DUF7074" evidence="2">
    <location>
        <begin position="122"/>
        <end position="168"/>
    </location>
</feature>
<reference evidence="3" key="1">
    <citation type="submission" date="2019-12" db="EMBL/GenBank/DDBJ databases">
        <title>Genome sequencing and annotation of Brassica cretica.</title>
        <authorList>
            <person name="Studholme D.J."/>
            <person name="Sarris P."/>
        </authorList>
    </citation>
    <scope>NUCLEOTIDE SEQUENCE</scope>
    <source>
        <strain evidence="3">PFS-109/04</strain>
        <tissue evidence="3">Leaf</tissue>
    </source>
</reference>
<evidence type="ECO:0000313" key="4">
    <source>
        <dbReference type="Proteomes" id="UP000712600"/>
    </source>
</evidence>
<comment type="caution">
    <text evidence="3">The sequence shown here is derived from an EMBL/GenBank/DDBJ whole genome shotgun (WGS) entry which is preliminary data.</text>
</comment>
<gene>
    <name evidence="3" type="ORF">F2Q69_00002702</name>
</gene>
<dbReference type="GO" id="GO:0005794">
    <property type="term" value="C:Golgi apparatus"/>
    <property type="evidence" value="ECO:0007669"/>
    <property type="project" value="TreeGrafter"/>
</dbReference>
<dbReference type="PANTHER" id="PTHR31469">
    <property type="entry name" value="OS07G0633600 PROTEIN"/>
    <property type="match status" value="1"/>
</dbReference>
<dbReference type="InterPro" id="IPR055502">
    <property type="entry name" value="DUF7074"/>
</dbReference>
<proteinExistence type="predicted"/>
<organism evidence="3 4">
    <name type="scientific">Brassica cretica</name>
    <name type="common">Mustard</name>
    <dbReference type="NCBI Taxonomy" id="69181"/>
    <lineage>
        <taxon>Eukaryota</taxon>
        <taxon>Viridiplantae</taxon>
        <taxon>Streptophyta</taxon>
        <taxon>Embryophyta</taxon>
        <taxon>Tracheophyta</taxon>
        <taxon>Spermatophyta</taxon>
        <taxon>Magnoliopsida</taxon>
        <taxon>eudicotyledons</taxon>
        <taxon>Gunneridae</taxon>
        <taxon>Pentapetalae</taxon>
        <taxon>rosids</taxon>
        <taxon>malvids</taxon>
        <taxon>Brassicales</taxon>
        <taxon>Brassicaceae</taxon>
        <taxon>Brassiceae</taxon>
        <taxon>Brassica</taxon>
    </lineage>
</organism>
<dbReference type="Proteomes" id="UP000712600">
    <property type="component" value="Unassembled WGS sequence"/>
</dbReference>
<protein>
    <recommendedName>
        <fullName evidence="2">DUF7074 domain-containing protein</fullName>
    </recommendedName>
</protein>
<name>A0A8S9PAY2_BRACR</name>
<feature type="transmembrane region" description="Helical" evidence="1">
    <location>
        <begin position="21"/>
        <end position="41"/>
    </location>
</feature>
<keyword evidence="1" id="KW-1133">Transmembrane helix</keyword>
<keyword evidence="1" id="KW-0812">Transmembrane</keyword>
<evidence type="ECO:0000259" key="2">
    <source>
        <dbReference type="Pfam" id="PF23269"/>
    </source>
</evidence>
<dbReference type="AlphaFoldDB" id="A0A8S9PAY2"/>
<accession>A0A8S9PAY2</accession>
<keyword evidence="1" id="KW-0472">Membrane</keyword>
<dbReference type="Pfam" id="PF23269">
    <property type="entry name" value="DUF7074"/>
    <property type="match status" value="1"/>
</dbReference>
<dbReference type="PANTHER" id="PTHR31469:SF4">
    <property type="entry name" value="O-FUCOSYLTRANSFERASE FAMILY PROTEIN"/>
    <property type="match status" value="1"/>
</dbReference>
<evidence type="ECO:0000256" key="1">
    <source>
        <dbReference type="SAM" id="Phobius"/>
    </source>
</evidence>
<sequence>MKESDLTTEPIAQNLIKLISNVCFSVFVFTVLIFTVIAVTYQPPDPWLESAPALTKLLTANENATFKIDGSMLNTGEDIASSPISPPANSTGPVTEATIELSEEKIGNMTVNSSSVDCDDLKVVNCSDPRVLVAVQRFNLRVFKSIVFLEYETPVNVVEVKAKDACCDARI</sequence>
<evidence type="ECO:0000313" key="3">
    <source>
        <dbReference type="EMBL" id="KAF3511331.1"/>
    </source>
</evidence>
<dbReference type="EMBL" id="QGKX02001521">
    <property type="protein sequence ID" value="KAF3511331.1"/>
    <property type="molecule type" value="Genomic_DNA"/>
</dbReference>